<evidence type="ECO:0000256" key="1">
    <source>
        <dbReference type="ARBA" id="ARBA00004413"/>
    </source>
</evidence>
<evidence type="ECO:0000313" key="7">
    <source>
        <dbReference type="Proteomes" id="UP000289340"/>
    </source>
</evidence>
<protein>
    <recommendedName>
        <fullName evidence="5">PGG domain-containing protein</fullName>
    </recommendedName>
</protein>
<dbReference type="SMART" id="SM00248">
    <property type="entry name" value="ANK"/>
    <property type="match status" value="4"/>
</dbReference>
<keyword evidence="4" id="KW-0472">Membrane</keyword>
<dbReference type="InterPro" id="IPR002110">
    <property type="entry name" value="Ankyrin_rpt"/>
</dbReference>
<reference evidence="6 7" key="1">
    <citation type="submission" date="2018-09" db="EMBL/GenBank/DDBJ databases">
        <title>A high-quality reference genome of wild soybean provides a powerful tool to mine soybean genomes.</title>
        <authorList>
            <person name="Xie M."/>
            <person name="Chung C.Y.L."/>
            <person name="Li M.-W."/>
            <person name="Wong F.-L."/>
            <person name="Chan T.-F."/>
            <person name="Lam H.-M."/>
        </authorList>
    </citation>
    <scope>NUCLEOTIDE SEQUENCE [LARGE SCALE GENOMIC DNA]</scope>
    <source>
        <strain evidence="7">cv. W05</strain>
        <tissue evidence="6">Hypocotyl of etiolated seedlings</tissue>
    </source>
</reference>
<keyword evidence="7" id="KW-1185">Reference proteome</keyword>
<dbReference type="SUPFAM" id="SSF48403">
    <property type="entry name" value="Ankyrin repeat"/>
    <property type="match status" value="1"/>
</dbReference>
<dbReference type="EMBL" id="QZWG01000002">
    <property type="protein sequence ID" value="RZC26905.1"/>
    <property type="molecule type" value="Genomic_DNA"/>
</dbReference>
<dbReference type="Pfam" id="PF12796">
    <property type="entry name" value="Ank_2"/>
    <property type="match status" value="1"/>
</dbReference>
<keyword evidence="2" id="KW-0040">ANK repeat</keyword>
<evidence type="ECO:0000256" key="4">
    <source>
        <dbReference type="SAM" id="Phobius"/>
    </source>
</evidence>
<evidence type="ECO:0000259" key="5">
    <source>
        <dbReference type="Pfam" id="PF13962"/>
    </source>
</evidence>
<evidence type="ECO:0000313" key="6">
    <source>
        <dbReference type="EMBL" id="RZC26905.1"/>
    </source>
</evidence>
<accession>A0A445LUK4</accession>
<feature type="transmembrane region" description="Helical" evidence="4">
    <location>
        <begin position="696"/>
        <end position="719"/>
    </location>
</feature>
<dbReference type="FunFam" id="1.25.40.20:FF:000514">
    <property type="entry name" value="Uncharacterized protein"/>
    <property type="match status" value="1"/>
</dbReference>
<dbReference type="Gene3D" id="1.25.40.20">
    <property type="entry name" value="Ankyrin repeat-containing domain"/>
    <property type="match status" value="2"/>
</dbReference>
<name>A0A445LUK4_GLYSO</name>
<feature type="transmembrane region" description="Helical" evidence="4">
    <location>
        <begin position="739"/>
        <end position="764"/>
    </location>
</feature>
<comment type="caution">
    <text evidence="6">The sequence shown here is derived from an EMBL/GenBank/DDBJ whole genome shotgun (WGS) entry which is preliminary data.</text>
</comment>
<dbReference type="PROSITE" id="PS50088">
    <property type="entry name" value="ANK_REPEAT"/>
    <property type="match status" value="1"/>
</dbReference>
<comment type="subcellular location">
    <subcellularLocation>
        <location evidence="1">Cell membrane</location>
        <topology evidence="1">Peripheral membrane protein</topology>
        <orientation evidence="1">Cytoplasmic side</orientation>
    </subcellularLocation>
</comment>
<dbReference type="AlphaFoldDB" id="A0A445LUK4"/>
<feature type="region of interest" description="Disordered" evidence="3">
    <location>
        <begin position="387"/>
        <end position="418"/>
    </location>
</feature>
<keyword evidence="4" id="KW-0812">Transmembrane</keyword>
<feature type="compositionally biased region" description="Polar residues" evidence="3">
    <location>
        <begin position="405"/>
        <end position="415"/>
    </location>
</feature>
<dbReference type="PANTHER" id="PTHR24177:SF187">
    <property type="entry name" value="ANKYRIN REPEAT PROTEIN"/>
    <property type="match status" value="1"/>
</dbReference>
<dbReference type="Proteomes" id="UP000289340">
    <property type="component" value="Chromosome 2"/>
</dbReference>
<dbReference type="Gramene" id="XM_028362496.1">
    <property type="protein sequence ID" value="XP_028218297.1"/>
    <property type="gene ID" value="LOC114400174"/>
</dbReference>
<feature type="transmembrane region" description="Helical" evidence="4">
    <location>
        <begin position="776"/>
        <end position="796"/>
    </location>
</feature>
<feature type="compositionally biased region" description="Basic and acidic residues" evidence="3">
    <location>
        <begin position="392"/>
        <end position="402"/>
    </location>
</feature>
<dbReference type="GO" id="GO:0005886">
    <property type="term" value="C:plasma membrane"/>
    <property type="evidence" value="ECO:0007669"/>
    <property type="project" value="UniProtKB-SubCell"/>
</dbReference>
<evidence type="ECO:0000256" key="3">
    <source>
        <dbReference type="SAM" id="MobiDB-lite"/>
    </source>
</evidence>
<organism evidence="6 7">
    <name type="scientific">Glycine soja</name>
    <name type="common">Wild soybean</name>
    <dbReference type="NCBI Taxonomy" id="3848"/>
    <lineage>
        <taxon>Eukaryota</taxon>
        <taxon>Viridiplantae</taxon>
        <taxon>Streptophyta</taxon>
        <taxon>Embryophyta</taxon>
        <taxon>Tracheophyta</taxon>
        <taxon>Spermatophyta</taxon>
        <taxon>Magnoliopsida</taxon>
        <taxon>eudicotyledons</taxon>
        <taxon>Gunneridae</taxon>
        <taxon>Pentapetalae</taxon>
        <taxon>rosids</taxon>
        <taxon>fabids</taxon>
        <taxon>Fabales</taxon>
        <taxon>Fabaceae</taxon>
        <taxon>Papilionoideae</taxon>
        <taxon>50 kb inversion clade</taxon>
        <taxon>NPAAA clade</taxon>
        <taxon>indigoferoid/millettioid clade</taxon>
        <taxon>Phaseoleae</taxon>
        <taxon>Glycine</taxon>
        <taxon>Glycine subgen. Soja</taxon>
    </lineage>
</organism>
<dbReference type="PANTHER" id="PTHR24177">
    <property type="entry name" value="CASKIN"/>
    <property type="match status" value="1"/>
</dbReference>
<sequence>MNPRGLEGAGRGRGRGRVTTLLIKCTLAGKWEGVIDMYRNFPTCQITKITESLGTALHVAVDMNKEDAVEALVNQIIEHLHHAETNPLEVKNKSGDTPLHVAASRGFAKICKIIIGKHNERKSLVSQRNNRGETPLFQAVINGHSQAFCYLSSISHDNMADLVRDNKDTILHCAISNEYFDLALIIVHYYGFLINKHNKEKLTPLDVLATRPSAFKSASKHHSLWKQILYNCILVEPRLDVERQIEANLAEMDKPTESDELNYPKNYATLYEFFARSLSLAIGKMSWQNKQVDTENPPINEQIGFGLLPPNYNTFQQFVRSGFVHILGLSGSGVDINEVKKTKERHQWGYQLFEELMMRLIAEGDLLPDREFDPAIFNMYSEYTPEQGECSHSQELEEETRPQVDGNTDTLSQNDTKNETDQHFDEQNIVIIRREITRSEVLEEKRKPKVDGRIETLCQSEARKEVEQHADEKNIFIIRRETKCLELLEEERKPKAKTSSDILDDDTVLVAARNGIVEIVNEILTQFISVFYTTNSQEENILLVAVRNKKPLVVENLRKKFQKEYPEVWNTLTLAVNKDGKTMLHMAAYASEEYKPWQISGSALQLMWDVNWFQYIKSLVPEHYHLRSDKNNQTADEIFKEEHKELRKESSEWLKETSESCSVVAALVAGVSFATAATIPGGNDDKGYPHLEDKPAFHAFVISSVVGLGFSLTGLIMFLTILTSRKLYRAFRIDLPLKLLLGLSSLFVSIVALILSFCTSHSFLFTHKYKTVIFPIYVATCLPVTFYAVAQLPLYLDLLTFILFKVPKATSEGDSL</sequence>
<feature type="repeat" description="ANK" evidence="2">
    <location>
        <begin position="94"/>
        <end position="115"/>
    </location>
</feature>
<dbReference type="Pfam" id="PF13962">
    <property type="entry name" value="PGG"/>
    <property type="match status" value="1"/>
</dbReference>
<feature type="domain" description="PGG" evidence="5">
    <location>
        <begin position="652"/>
        <end position="762"/>
    </location>
</feature>
<evidence type="ECO:0000256" key="2">
    <source>
        <dbReference type="PROSITE-ProRule" id="PRU00023"/>
    </source>
</evidence>
<dbReference type="InterPro" id="IPR036770">
    <property type="entry name" value="Ankyrin_rpt-contain_sf"/>
</dbReference>
<gene>
    <name evidence="6" type="ORF">D0Y65_005198</name>
</gene>
<dbReference type="PROSITE" id="PS50297">
    <property type="entry name" value="ANK_REP_REGION"/>
    <property type="match status" value="1"/>
</dbReference>
<dbReference type="InterPro" id="IPR026961">
    <property type="entry name" value="PGG_dom"/>
</dbReference>
<keyword evidence="4" id="KW-1133">Transmembrane helix</keyword>
<proteinExistence type="predicted"/>